<evidence type="ECO:0000256" key="1">
    <source>
        <dbReference type="SAM" id="SignalP"/>
    </source>
</evidence>
<protein>
    <submittedName>
        <fullName evidence="3">PEP-CTERM sorting domain-containing protein</fullName>
    </submittedName>
</protein>
<evidence type="ECO:0000259" key="2">
    <source>
        <dbReference type="Pfam" id="PF07589"/>
    </source>
</evidence>
<gene>
    <name evidence="3" type="ORF">KVP70_06015</name>
    <name evidence="4" type="ORF">L1274_002515</name>
</gene>
<dbReference type="Proteomes" id="UP001155901">
    <property type="component" value="Unassembled WGS sequence"/>
</dbReference>
<dbReference type="InterPro" id="IPR013424">
    <property type="entry name" value="Ice-binding_C"/>
</dbReference>
<dbReference type="EMBL" id="JAHTGR010000003">
    <property type="protein sequence ID" value="MBV6320485.1"/>
    <property type="molecule type" value="Genomic_DNA"/>
</dbReference>
<reference evidence="4" key="2">
    <citation type="submission" date="2022-03" db="EMBL/GenBank/DDBJ databases">
        <title>Genome Encyclopedia of Bacteria and Archaea VI: Functional Genomics of Type Strains.</title>
        <authorList>
            <person name="Whitman W."/>
        </authorList>
    </citation>
    <scope>NUCLEOTIDE SEQUENCE</scope>
    <source>
        <strain evidence="4">HSC-15S17</strain>
    </source>
</reference>
<dbReference type="Proteomes" id="UP001162889">
    <property type="component" value="Unassembled WGS sequence"/>
</dbReference>
<keyword evidence="1" id="KW-0732">Signal</keyword>
<feature type="chain" id="PRO_5041306623" evidence="1">
    <location>
        <begin position="22"/>
        <end position="204"/>
    </location>
</feature>
<keyword evidence="6" id="KW-1185">Reference proteome</keyword>
<accession>A0AA41L6R7</accession>
<evidence type="ECO:0000313" key="5">
    <source>
        <dbReference type="Proteomes" id="UP001155901"/>
    </source>
</evidence>
<proteinExistence type="predicted"/>
<dbReference type="AlphaFoldDB" id="A0AA41L6R7"/>
<evidence type="ECO:0000313" key="4">
    <source>
        <dbReference type="EMBL" id="MCP2008807.1"/>
    </source>
</evidence>
<feature type="domain" description="Ice-binding protein C-terminal" evidence="2">
    <location>
        <begin position="178"/>
        <end position="203"/>
    </location>
</feature>
<dbReference type="NCBIfam" id="TIGR02595">
    <property type="entry name" value="PEP_CTERM"/>
    <property type="match status" value="1"/>
</dbReference>
<name>A0AA41L6R7_9BURK</name>
<comment type="caution">
    <text evidence="3">The sequence shown here is derived from an EMBL/GenBank/DDBJ whole genome shotgun (WGS) entry which is preliminary data.</text>
</comment>
<dbReference type="EMBL" id="JALJZU010000004">
    <property type="protein sequence ID" value="MCP2008807.1"/>
    <property type="molecule type" value="Genomic_DNA"/>
</dbReference>
<feature type="signal peptide" evidence="1">
    <location>
        <begin position="1"/>
        <end position="21"/>
    </location>
</feature>
<evidence type="ECO:0000313" key="6">
    <source>
        <dbReference type="Proteomes" id="UP001162889"/>
    </source>
</evidence>
<dbReference type="Pfam" id="PF07589">
    <property type="entry name" value="PEP-CTERM"/>
    <property type="match status" value="1"/>
</dbReference>
<sequence length="204" mass="20565">MFFKRLSFIFALCLAAGAAQAALVVDTGTPSNAVGSGWAFNSNHSYAGQFSVTGELTIDSIAGYFSTDAGTVGVSLFSNGADGDGGFIPGGVLQSASVATSAGALAWNGVSALDWKVGPGTYWVVFTSNYGAGSQSSMPGMAPQALGGYALMQGGQWYDATFLGLGQGLQVDGVVVSSVPEPGGMTMLIVGLAGIGALARRRKQ</sequence>
<organism evidence="3 5">
    <name type="scientific">Duganella violaceipulchra</name>
    <dbReference type="NCBI Taxonomy" id="2849652"/>
    <lineage>
        <taxon>Bacteria</taxon>
        <taxon>Pseudomonadati</taxon>
        <taxon>Pseudomonadota</taxon>
        <taxon>Betaproteobacteria</taxon>
        <taxon>Burkholderiales</taxon>
        <taxon>Oxalobacteraceae</taxon>
        <taxon>Telluria group</taxon>
        <taxon>Duganella</taxon>
    </lineage>
</organism>
<evidence type="ECO:0000313" key="3">
    <source>
        <dbReference type="EMBL" id="MBV6320485.1"/>
    </source>
</evidence>
<dbReference type="RefSeq" id="WP_217941218.1">
    <property type="nucleotide sequence ID" value="NZ_JAHTGR010000003.1"/>
</dbReference>
<reference evidence="3" key="1">
    <citation type="submission" date="2021-07" db="EMBL/GenBank/DDBJ databases">
        <title>Characterization of violacein-producing bacteria and related species.</title>
        <authorList>
            <person name="Wilson H.S."/>
            <person name="De Leon M.E."/>
        </authorList>
    </citation>
    <scope>NUCLEOTIDE SEQUENCE</scope>
    <source>
        <strain evidence="3">HSC-15S17</strain>
    </source>
</reference>